<evidence type="ECO:0000313" key="2">
    <source>
        <dbReference type="EMBL" id="SEG95852.1"/>
    </source>
</evidence>
<dbReference type="Pfam" id="PF00300">
    <property type="entry name" value="His_Phos_1"/>
    <property type="match status" value="1"/>
</dbReference>
<dbReference type="SMART" id="SM00855">
    <property type="entry name" value="PGAM"/>
    <property type="match status" value="1"/>
</dbReference>
<evidence type="ECO:0000313" key="3">
    <source>
        <dbReference type="Proteomes" id="UP000236754"/>
    </source>
</evidence>
<dbReference type="SUPFAM" id="SSF53254">
    <property type="entry name" value="Phosphoglycerate mutase-like"/>
    <property type="match status" value="1"/>
</dbReference>
<dbReference type="CDD" id="cd07067">
    <property type="entry name" value="HP_PGM_like"/>
    <property type="match status" value="1"/>
</dbReference>
<dbReference type="InterPro" id="IPR050275">
    <property type="entry name" value="PGM_Phosphatase"/>
</dbReference>
<gene>
    <name evidence="2" type="ORF">SAMN05216223_1357</name>
</gene>
<dbReference type="PANTHER" id="PTHR48100:SF15">
    <property type="entry name" value="SEDOHEPTULOSE 1,7-BISPHOSPHATASE"/>
    <property type="match status" value="1"/>
</dbReference>
<reference evidence="2 3" key="1">
    <citation type="submission" date="2016-10" db="EMBL/GenBank/DDBJ databases">
        <authorList>
            <person name="de Groot N.N."/>
        </authorList>
    </citation>
    <scope>NUCLEOTIDE SEQUENCE [LARGE SCALE GENOMIC DNA]</scope>
    <source>
        <strain evidence="2 3">CGMCC 4.2023</strain>
    </source>
</reference>
<sequence>MGELVLIRHGETEWSQSGQHTSYTDLPLTENGEAQARSLAPLLGSRHIWCVISSPMQRAQQTAKLAGLDRVRVDPDLHEWDYGGYEGITTRDIHRTRPDWEIWTDGVVPGPEGHPGESPEQIGARADRVLARVEAAFTNGDGGDVVLVAHAHFLRVLTARRLGLPPADGALFQLATGTVSRLGTEHGHHVLTAWNRLP</sequence>
<dbReference type="Gene3D" id="3.40.50.1240">
    <property type="entry name" value="Phosphoglycerate mutase-like"/>
    <property type="match status" value="1"/>
</dbReference>
<dbReference type="PANTHER" id="PTHR48100">
    <property type="entry name" value="BROAD-SPECIFICITY PHOSPHATASE YOR283W-RELATED"/>
    <property type="match status" value="1"/>
</dbReference>
<accession>A0A1H6EDK1</accession>
<organism evidence="2 3">
    <name type="scientific">Actinacidiphila yanglinensis</name>
    <dbReference type="NCBI Taxonomy" id="310779"/>
    <lineage>
        <taxon>Bacteria</taxon>
        <taxon>Bacillati</taxon>
        <taxon>Actinomycetota</taxon>
        <taxon>Actinomycetes</taxon>
        <taxon>Kitasatosporales</taxon>
        <taxon>Streptomycetaceae</taxon>
        <taxon>Actinacidiphila</taxon>
    </lineage>
</organism>
<dbReference type="OrthoDB" id="4697614at2"/>
<dbReference type="GO" id="GO:0070297">
    <property type="term" value="P:regulation of phosphorelay signal transduction system"/>
    <property type="evidence" value="ECO:0007669"/>
    <property type="project" value="TreeGrafter"/>
</dbReference>
<name>A0A1H6EDK1_9ACTN</name>
<dbReference type="Proteomes" id="UP000236754">
    <property type="component" value="Unassembled WGS sequence"/>
</dbReference>
<keyword evidence="3" id="KW-1185">Reference proteome</keyword>
<protein>
    <submittedName>
        <fullName evidence="2">Probable phosphoglycerate mutase</fullName>
    </submittedName>
</protein>
<dbReference type="InterPro" id="IPR029033">
    <property type="entry name" value="His_PPase_superfam"/>
</dbReference>
<dbReference type="InterPro" id="IPR013078">
    <property type="entry name" value="His_Pase_superF_clade-1"/>
</dbReference>
<dbReference type="RefSeq" id="WP_103891116.1">
    <property type="nucleotide sequence ID" value="NZ_FNVU01000035.1"/>
</dbReference>
<dbReference type="EMBL" id="FNVU01000035">
    <property type="protein sequence ID" value="SEG95852.1"/>
    <property type="molecule type" value="Genomic_DNA"/>
</dbReference>
<evidence type="ECO:0000256" key="1">
    <source>
        <dbReference type="PIRSR" id="PIRSR613078-2"/>
    </source>
</evidence>
<feature type="binding site" evidence="1">
    <location>
        <position position="58"/>
    </location>
    <ligand>
        <name>substrate</name>
    </ligand>
</feature>
<dbReference type="GO" id="GO:0101006">
    <property type="term" value="F:protein histidine phosphatase activity"/>
    <property type="evidence" value="ECO:0007669"/>
    <property type="project" value="TreeGrafter"/>
</dbReference>
<dbReference type="AlphaFoldDB" id="A0A1H6EDK1"/>
<proteinExistence type="predicted"/>